<evidence type="ECO:0000259" key="2">
    <source>
        <dbReference type="SMART" id="SM00014"/>
    </source>
</evidence>
<reference evidence="3 4" key="2">
    <citation type="journal article" date="2016" name="Genome Announc.">
        <title>Complete Genome Sequence of Sphingopyxis terrae Strain 203-1 (NBRC 111660), a Polyethylene Glycol Degrader.</title>
        <authorList>
            <person name="Ohtsubo Y."/>
            <person name="Nonoyama S."/>
            <person name="Nagata Y."/>
            <person name="Numata M."/>
            <person name="Tsuchikane K."/>
            <person name="Hosoyama A."/>
            <person name="Yamazoe A."/>
            <person name="Tsuda M."/>
            <person name="Fujita N."/>
            <person name="Kawai F."/>
        </authorList>
    </citation>
    <scope>NUCLEOTIDE SEQUENCE [LARGE SCALE GENOMIC DNA]</scope>
    <source>
        <strain evidence="3 4">203-1</strain>
    </source>
</reference>
<dbReference type="InterPro" id="IPR036938">
    <property type="entry name" value="PAP2/HPO_sf"/>
</dbReference>
<keyword evidence="1" id="KW-0812">Transmembrane</keyword>
<dbReference type="AlphaFoldDB" id="A0A142W2W1"/>
<feature type="transmembrane region" description="Helical" evidence="1">
    <location>
        <begin position="146"/>
        <end position="166"/>
    </location>
</feature>
<name>A0A142W2W1_9SPHN</name>
<evidence type="ECO:0000313" key="3">
    <source>
        <dbReference type="EMBL" id="AMU95875.1"/>
    </source>
</evidence>
<dbReference type="CDD" id="cd03392">
    <property type="entry name" value="PAP2_like_2"/>
    <property type="match status" value="1"/>
</dbReference>
<dbReference type="Pfam" id="PF01569">
    <property type="entry name" value="PAP2"/>
    <property type="match status" value="1"/>
</dbReference>
<dbReference type="STRING" id="1219058.AOA14_14775"/>
<feature type="transmembrane region" description="Helical" evidence="1">
    <location>
        <begin position="120"/>
        <end position="139"/>
    </location>
</feature>
<feature type="transmembrane region" description="Helical" evidence="1">
    <location>
        <begin position="80"/>
        <end position="100"/>
    </location>
</feature>
<evidence type="ECO:0000313" key="4">
    <source>
        <dbReference type="Proteomes" id="UP000076234"/>
    </source>
</evidence>
<dbReference type="PANTHER" id="PTHR14969:SF13">
    <property type="entry name" value="AT30094P"/>
    <property type="match status" value="1"/>
</dbReference>
<feature type="transmembrane region" description="Helical" evidence="1">
    <location>
        <begin position="172"/>
        <end position="190"/>
    </location>
</feature>
<feature type="transmembrane region" description="Helical" evidence="1">
    <location>
        <begin position="50"/>
        <end position="73"/>
    </location>
</feature>
<dbReference type="KEGG" id="ster:AOA14_14775"/>
<sequence>MVVMLAVAVLALGLLTRADHVTALDAAIARHLTWPDGAGPPPLIAFMQAISWIGGGTPRWVLVGLIAAAVRYWGGRRPALAIVAAVLFANIASSLLKAAFDRPRPDLIAHLDHVSSASYPSGHATSAAALYLTLALLVPPRWRRQAWTLAVLMIGLTGLSRIMLGVHWPSDIVGGTLLGAAFALAAAWWARSEPAGPA</sequence>
<proteinExistence type="predicted"/>
<dbReference type="PANTHER" id="PTHR14969">
    <property type="entry name" value="SPHINGOSINE-1-PHOSPHATE PHOSPHOHYDROLASE"/>
    <property type="match status" value="1"/>
</dbReference>
<gene>
    <name evidence="3" type="ORF">AOA14_14775</name>
</gene>
<keyword evidence="1" id="KW-0472">Membrane</keyword>
<dbReference type="Gene3D" id="1.20.144.10">
    <property type="entry name" value="Phosphatidic acid phosphatase type 2/haloperoxidase"/>
    <property type="match status" value="1"/>
</dbReference>
<dbReference type="Proteomes" id="UP000076234">
    <property type="component" value="Chromosome"/>
</dbReference>
<keyword evidence="1" id="KW-1133">Transmembrane helix</keyword>
<dbReference type="SUPFAM" id="SSF48317">
    <property type="entry name" value="Acid phosphatase/Vanadium-dependent haloperoxidase"/>
    <property type="match status" value="1"/>
</dbReference>
<protein>
    <recommendedName>
        <fullName evidence="2">Phosphatidic acid phosphatase type 2/haloperoxidase domain-containing protein</fullName>
    </recommendedName>
</protein>
<organism evidence="3 4">
    <name type="scientific">Sphingopyxis terrae subsp. terrae NBRC 15098</name>
    <dbReference type="NCBI Taxonomy" id="1219058"/>
    <lineage>
        <taxon>Bacteria</taxon>
        <taxon>Pseudomonadati</taxon>
        <taxon>Pseudomonadota</taxon>
        <taxon>Alphaproteobacteria</taxon>
        <taxon>Sphingomonadales</taxon>
        <taxon>Sphingomonadaceae</taxon>
        <taxon>Sphingopyxis</taxon>
    </lineage>
</organism>
<evidence type="ECO:0000256" key="1">
    <source>
        <dbReference type="SAM" id="Phobius"/>
    </source>
</evidence>
<dbReference type="SMART" id="SM00014">
    <property type="entry name" value="acidPPc"/>
    <property type="match status" value="1"/>
</dbReference>
<dbReference type="EMBL" id="CP013342">
    <property type="protein sequence ID" value="AMU95875.1"/>
    <property type="molecule type" value="Genomic_DNA"/>
</dbReference>
<feature type="domain" description="Phosphatidic acid phosphatase type 2/haloperoxidase" evidence="2">
    <location>
        <begin position="80"/>
        <end position="187"/>
    </location>
</feature>
<accession>A0A142W2W1</accession>
<reference evidence="4" key="1">
    <citation type="submission" date="2015-11" db="EMBL/GenBank/DDBJ databases">
        <title>Complete genome sequence of a polyethylene glycol-degrading strain Sphingopyxis terrae strain 203-1 (NBRC 15098).</title>
        <authorList>
            <person name="Yoshiyuki O."/>
            <person name="Shouta N."/>
            <person name="Nagata Y."/>
            <person name="Numata M."/>
            <person name="Tsuchikane K."/>
            <person name="Hosoyama A."/>
            <person name="Yamazoe A."/>
            <person name="Tsuda M."/>
            <person name="Fujita N."/>
            <person name="Kawai F."/>
        </authorList>
    </citation>
    <scope>NUCLEOTIDE SEQUENCE [LARGE SCALE GENOMIC DNA]</scope>
    <source>
        <strain evidence="4">203-1</strain>
    </source>
</reference>
<dbReference type="InterPro" id="IPR000326">
    <property type="entry name" value="PAP2/HPO"/>
</dbReference>